<evidence type="ECO:0000313" key="3">
    <source>
        <dbReference type="Proteomes" id="UP000002613"/>
    </source>
</evidence>
<dbReference type="KEGG" id="fpl:Ferp_0634"/>
<organism evidence="2 3">
    <name type="scientific">Ferroglobus placidus (strain DSM 10642 / AEDII12DO)</name>
    <dbReference type="NCBI Taxonomy" id="589924"/>
    <lineage>
        <taxon>Archaea</taxon>
        <taxon>Methanobacteriati</taxon>
        <taxon>Methanobacteriota</taxon>
        <taxon>Archaeoglobi</taxon>
        <taxon>Archaeoglobales</taxon>
        <taxon>Archaeoglobaceae</taxon>
        <taxon>Ferroglobus</taxon>
    </lineage>
</organism>
<dbReference type="EMBL" id="CP001899">
    <property type="protein sequence ID" value="ADC64805.1"/>
    <property type="molecule type" value="Genomic_DNA"/>
</dbReference>
<feature type="transmembrane region" description="Helical" evidence="1">
    <location>
        <begin position="37"/>
        <end position="57"/>
    </location>
</feature>
<feature type="transmembrane region" description="Helical" evidence="1">
    <location>
        <begin position="5"/>
        <end position="25"/>
    </location>
</feature>
<dbReference type="Proteomes" id="UP000002613">
    <property type="component" value="Chromosome"/>
</dbReference>
<accession>D3S3H2</accession>
<sequence length="93" mass="10554">MKTFFIFIATVVALIFMVYSLGSFIDTLLRNPESLSLSSFATTIFWIAVWAYMNKYLLEYRGIKVKTRIFLLGILLVLATFIGAQIVISIFAS</sequence>
<gene>
    <name evidence="2" type="ordered locus">Ferp_0634</name>
</gene>
<keyword evidence="3" id="KW-1185">Reference proteome</keyword>
<dbReference type="HOGENOM" id="CLU_2392763_0_0_2"/>
<dbReference type="AlphaFoldDB" id="D3S3H2"/>
<dbReference type="PaxDb" id="589924-Ferp_0634"/>
<proteinExistence type="predicted"/>
<keyword evidence="1" id="KW-1133">Transmembrane helix</keyword>
<protein>
    <submittedName>
        <fullName evidence="2">Uncharacterized protein</fullName>
    </submittedName>
</protein>
<keyword evidence="1" id="KW-0812">Transmembrane</keyword>
<evidence type="ECO:0000313" key="2">
    <source>
        <dbReference type="EMBL" id="ADC64805.1"/>
    </source>
</evidence>
<reference evidence="2 3" key="2">
    <citation type="journal article" date="2011" name="Stand. Genomic Sci.">
        <title>Complete genome sequence of Ferroglobus placidus AEDII12DO.</title>
        <authorList>
            <person name="Anderson I."/>
            <person name="Risso C."/>
            <person name="Holmes D."/>
            <person name="Lucas S."/>
            <person name="Copeland A."/>
            <person name="Lapidus A."/>
            <person name="Cheng J.F."/>
            <person name="Bruce D."/>
            <person name="Goodwin L."/>
            <person name="Pitluck S."/>
            <person name="Saunders E."/>
            <person name="Brettin T."/>
            <person name="Detter J.C."/>
            <person name="Han C."/>
            <person name="Tapia R."/>
            <person name="Larimer F."/>
            <person name="Land M."/>
            <person name="Hauser L."/>
            <person name="Woyke T."/>
            <person name="Lovley D."/>
            <person name="Kyrpides N."/>
            <person name="Ivanova N."/>
        </authorList>
    </citation>
    <scope>NUCLEOTIDE SEQUENCE [LARGE SCALE GENOMIC DNA]</scope>
    <source>
        <strain evidence="3">DSM 10642 / AEDII12DO</strain>
    </source>
</reference>
<reference evidence="3" key="1">
    <citation type="submission" date="2010-02" db="EMBL/GenBank/DDBJ databases">
        <title>Complete sequence of Ferroglobus placidus DSM 10642.</title>
        <authorList>
            <consortium name="US DOE Joint Genome Institute"/>
            <person name="Lucas S."/>
            <person name="Copeland A."/>
            <person name="Lapidus A."/>
            <person name="Cheng J.-F."/>
            <person name="Bruce D."/>
            <person name="Goodwin L."/>
            <person name="Pitluck S."/>
            <person name="Saunders E."/>
            <person name="Brettin T."/>
            <person name="Detter J.C."/>
            <person name="Han C."/>
            <person name="Tapia R."/>
            <person name="Larimer F."/>
            <person name="Land M."/>
            <person name="Hauser L."/>
            <person name="Kyrpides N."/>
            <person name="Ivanova N."/>
            <person name="Holmes D."/>
            <person name="Lovley D."/>
            <person name="Kyrpides N."/>
            <person name="Anderson I.J."/>
            <person name="Woyke T."/>
        </authorList>
    </citation>
    <scope>NUCLEOTIDE SEQUENCE [LARGE SCALE GENOMIC DNA]</scope>
    <source>
        <strain evidence="3">DSM 10642 / AEDII12DO</strain>
    </source>
</reference>
<feature type="transmembrane region" description="Helical" evidence="1">
    <location>
        <begin position="69"/>
        <end position="92"/>
    </location>
</feature>
<dbReference type="STRING" id="589924.Ferp_0634"/>
<keyword evidence="1" id="KW-0472">Membrane</keyword>
<evidence type="ECO:0000256" key="1">
    <source>
        <dbReference type="SAM" id="Phobius"/>
    </source>
</evidence>
<name>D3S3H2_FERPA</name>